<name>A0A328BKX1_9BACT</name>
<keyword evidence="1" id="KW-0812">Transmembrane</keyword>
<evidence type="ECO:0000259" key="2">
    <source>
        <dbReference type="Pfam" id="PF06580"/>
    </source>
</evidence>
<keyword evidence="4" id="KW-1185">Reference proteome</keyword>
<feature type="transmembrane region" description="Helical" evidence="1">
    <location>
        <begin position="20"/>
        <end position="37"/>
    </location>
</feature>
<dbReference type="AlphaFoldDB" id="A0A328BKX1"/>
<dbReference type="RefSeq" id="WP_111477725.1">
    <property type="nucleotide sequence ID" value="NZ_QHKM01000002.1"/>
</dbReference>
<keyword evidence="1" id="KW-1133">Transmembrane helix</keyword>
<comment type="caution">
    <text evidence="3">The sequence shown here is derived from an EMBL/GenBank/DDBJ whole genome shotgun (WGS) entry which is preliminary data.</text>
</comment>
<dbReference type="PANTHER" id="PTHR34220">
    <property type="entry name" value="SENSOR HISTIDINE KINASE YPDA"/>
    <property type="match status" value="1"/>
</dbReference>
<reference evidence="4" key="1">
    <citation type="submission" date="2018-05" db="EMBL/GenBank/DDBJ databases">
        <authorList>
            <person name="Nie L."/>
        </authorList>
    </citation>
    <scope>NUCLEOTIDE SEQUENCE [LARGE SCALE GENOMIC DNA]</scope>
    <source>
        <strain evidence="4">NL</strain>
    </source>
</reference>
<sequence>MTAALAPATYQLSARQKWKLALSLVIIYFPIHTYLNFPEWHQNWDGLLRSVPFLLTQVVVMLGFYFIWLNLVEWIQQRLFGWFGEDFLLELKLPAQLATLLVSMVLAAGFILVYSTLIRTFFHLLPGLRSGRPPGLTPEHLALRHRANDGFFLMLMLSAFYLVANSRALMRVRAFHLRAEQLETENLQARFAALKSQVNPHFLFNSLSILSSLVHVDADLSEQFIDQLSRAYRYTLEQQDHDLVLLGTELDFIKAYTFLLKIRFDEKFDVQVDVPEATRHAYRLPPLTLQLLVENAVKHNTMSQQEPLLVRIGQEGDALVVRNTLQRRPASYPSTGVGLDNIHNRYRLLTPRLVGVAVTNREFIVRIPLLPA</sequence>
<accession>A0A328BKX1</accession>
<dbReference type="GO" id="GO:0016020">
    <property type="term" value="C:membrane"/>
    <property type="evidence" value="ECO:0007669"/>
    <property type="project" value="InterPro"/>
</dbReference>
<keyword evidence="1" id="KW-0472">Membrane</keyword>
<keyword evidence="3" id="KW-0418">Kinase</keyword>
<keyword evidence="3" id="KW-0808">Transferase</keyword>
<evidence type="ECO:0000313" key="4">
    <source>
        <dbReference type="Proteomes" id="UP000248553"/>
    </source>
</evidence>
<dbReference type="InterPro" id="IPR050640">
    <property type="entry name" value="Bact_2-comp_sensor_kinase"/>
</dbReference>
<feature type="transmembrane region" description="Helical" evidence="1">
    <location>
        <begin position="93"/>
        <end position="117"/>
    </location>
</feature>
<dbReference type="Pfam" id="PF06580">
    <property type="entry name" value="His_kinase"/>
    <property type="match status" value="1"/>
</dbReference>
<proteinExistence type="predicted"/>
<feature type="transmembrane region" description="Helical" evidence="1">
    <location>
        <begin position="151"/>
        <end position="170"/>
    </location>
</feature>
<dbReference type="OrthoDB" id="927174at2"/>
<organism evidence="3 4">
    <name type="scientific">Hymenobacter edaphi</name>
    <dbReference type="NCBI Taxonomy" id="2211146"/>
    <lineage>
        <taxon>Bacteria</taxon>
        <taxon>Pseudomonadati</taxon>
        <taxon>Bacteroidota</taxon>
        <taxon>Cytophagia</taxon>
        <taxon>Cytophagales</taxon>
        <taxon>Hymenobacteraceae</taxon>
        <taxon>Hymenobacter</taxon>
    </lineage>
</organism>
<protein>
    <submittedName>
        <fullName evidence="3">Histidine kinase</fullName>
    </submittedName>
</protein>
<evidence type="ECO:0000256" key="1">
    <source>
        <dbReference type="SAM" id="Phobius"/>
    </source>
</evidence>
<dbReference type="Proteomes" id="UP000248553">
    <property type="component" value="Unassembled WGS sequence"/>
</dbReference>
<gene>
    <name evidence="3" type="ORF">DLM85_08735</name>
</gene>
<feature type="transmembrane region" description="Helical" evidence="1">
    <location>
        <begin position="49"/>
        <end position="72"/>
    </location>
</feature>
<evidence type="ECO:0000313" key="3">
    <source>
        <dbReference type="EMBL" id="RAK68112.1"/>
    </source>
</evidence>
<dbReference type="EMBL" id="QHKM01000002">
    <property type="protein sequence ID" value="RAK68112.1"/>
    <property type="molecule type" value="Genomic_DNA"/>
</dbReference>
<dbReference type="InterPro" id="IPR010559">
    <property type="entry name" value="Sig_transdc_His_kin_internal"/>
</dbReference>
<dbReference type="PANTHER" id="PTHR34220:SF7">
    <property type="entry name" value="SENSOR HISTIDINE KINASE YPDA"/>
    <property type="match status" value="1"/>
</dbReference>
<feature type="domain" description="Signal transduction histidine kinase internal region" evidence="2">
    <location>
        <begin position="189"/>
        <end position="268"/>
    </location>
</feature>
<dbReference type="GO" id="GO:0000155">
    <property type="term" value="F:phosphorelay sensor kinase activity"/>
    <property type="evidence" value="ECO:0007669"/>
    <property type="project" value="InterPro"/>
</dbReference>